<evidence type="ECO:0000313" key="1">
    <source>
        <dbReference type="EMBL" id="VWC86393.1"/>
    </source>
</evidence>
<dbReference type="AlphaFoldDB" id="A0A6P2VPC1"/>
<accession>A0A6P2VPC1</accession>
<protein>
    <submittedName>
        <fullName evidence="1">Uncharacterized protein</fullName>
    </submittedName>
</protein>
<reference evidence="1 2" key="1">
    <citation type="submission" date="2019-09" db="EMBL/GenBank/DDBJ databases">
        <authorList>
            <person name="Depoorter E."/>
        </authorList>
    </citation>
    <scope>NUCLEOTIDE SEQUENCE [LARGE SCALE GENOMIC DNA]</scope>
    <source>
        <strain evidence="1">R-18112</strain>
    </source>
</reference>
<evidence type="ECO:0000313" key="2">
    <source>
        <dbReference type="Proteomes" id="UP000494274"/>
    </source>
</evidence>
<dbReference type="Proteomes" id="UP000494274">
    <property type="component" value="Unassembled WGS sequence"/>
</dbReference>
<name>A0A6P2VPC1_BURL3</name>
<proteinExistence type="predicted"/>
<sequence>MSIDPSILDGFGVSELDIDTFVASNAGLYGIDVSRLSKFLLVQLTSAWKHRSLNTFTVTDVIQRLESRSPYPGKTAKPRQFKGDALRGLWKVHFVDARFLLRNIYNEWEMSSPKSEKFDKLCARIATAENENPSPSDWHGRLMHEFAIGGYTQRASKQKLTGEWLIFGIRAQKNIYLALCTHSSSPEQDQEIYDTLLKLCGDEFPDIFVKLTN</sequence>
<dbReference type="RefSeq" id="WP_175044243.1">
    <property type="nucleotide sequence ID" value="NZ_CABVQI010000008.1"/>
</dbReference>
<organism evidence="1 2">
    <name type="scientific">Burkholderia lata (strain ATCC 17760 / DSM 23089 / LMG 22485 / NCIMB 9086 / R18194 / 383)</name>
    <dbReference type="NCBI Taxonomy" id="482957"/>
    <lineage>
        <taxon>Bacteria</taxon>
        <taxon>Pseudomonadati</taxon>
        <taxon>Pseudomonadota</taxon>
        <taxon>Betaproteobacteria</taxon>
        <taxon>Burkholderiales</taxon>
        <taxon>Burkholderiaceae</taxon>
        <taxon>Burkholderia</taxon>
        <taxon>Burkholderia cepacia complex</taxon>
    </lineage>
</organism>
<dbReference type="EMBL" id="CABVQI010000008">
    <property type="protein sequence ID" value="VWC86393.1"/>
    <property type="molecule type" value="Genomic_DNA"/>
</dbReference>
<gene>
    <name evidence="1" type="ORF">BLA18112_03003</name>
</gene>